<name>A0A1G7WD97_9SPHI</name>
<keyword evidence="7 15" id="KW-0732">Signal</keyword>
<evidence type="ECO:0000313" key="19">
    <source>
        <dbReference type="Proteomes" id="UP000199705"/>
    </source>
</evidence>
<dbReference type="PANTHER" id="PTHR33619:SF3">
    <property type="entry name" value="POLYSACCHARIDE EXPORT PROTEIN GFCE-RELATED"/>
    <property type="match status" value="1"/>
</dbReference>
<evidence type="ECO:0000256" key="1">
    <source>
        <dbReference type="ARBA" id="ARBA00004571"/>
    </source>
</evidence>
<keyword evidence="13" id="KW-0998">Cell outer membrane</keyword>
<evidence type="ECO:0000256" key="11">
    <source>
        <dbReference type="ARBA" id="ARBA00023136"/>
    </source>
</evidence>
<dbReference type="Gene3D" id="3.10.560.10">
    <property type="entry name" value="Outer membrane lipoprotein wza domain like"/>
    <property type="match status" value="1"/>
</dbReference>
<evidence type="ECO:0000256" key="14">
    <source>
        <dbReference type="ARBA" id="ARBA00023288"/>
    </source>
</evidence>
<evidence type="ECO:0000256" key="7">
    <source>
        <dbReference type="ARBA" id="ARBA00022729"/>
    </source>
</evidence>
<dbReference type="PANTHER" id="PTHR33619">
    <property type="entry name" value="POLYSACCHARIDE EXPORT PROTEIN GFCE-RELATED"/>
    <property type="match status" value="1"/>
</dbReference>
<evidence type="ECO:0000256" key="9">
    <source>
        <dbReference type="ARBA" id="ARBA00023065"/>
    </source>
</evidence>
<keyword evidence="8" id="KW-0625">Polysaccharide transport</keyword>
<sequence>MRKKCLLNSSLFLFILSISLNIFSCSSSKLKVQYFQDIPDSGQLKQIARAEYTPPVIKVDDILTVVVQTIDPQNTAVINLGNVPVASTGISLSSTTAAATTQQSSGYLVDKDGAIVLPILGKITVAGHTTSEATAIINEVALKFYKNPTVIVRFANFKVSVTGEVLKPGVYVMPNERVSILDAIALAGDLTIFGKRENVLLIRENEDGTKTPYRVNLKKSNIMSAPYFYLRQNDVIYVEPRKAKSDATDASQAKYITLAASILSVLIILATRK</sequence>
<evidence type="ECO:0000259" key="16">
    <source>
        <dbReference type="Pfam" id="PF02563"/>
    </source>
</evidence>
<keyword evidence="11" id="KW-0472">Membrane</keyword>
<dbReference type="InterPro" id="IPR049712">
    <property type="entry name" value="Poly_export"/>
</dbReference>
<dbReference type="Pfam" id="PF02563">
    <property type="entry name" value="Poly_export"/>
    <property type="match status" value="1"/>
</dbReference>
<dbReference type="STRING" id="551996.SAMN05192573_104381"/>
<dbReference type="AlphaFoldDB" id="A0A1G7WD97"/>
<keyword evidence="9" id="KW-0406">Ion transport</keyword>
<protein>
    <submittedName>
        <fullName evidence="18">Polysaccharide export outer membrane protein</fullName>
    </submittedName>
</protein>
<evidence type="ECO:0000256" key="4">
    <source>
        <dbReference type="ARBA" id="ARBA00022452"/>
    </source>
</evidence>
<evidence type="ECO:0000256" key="10">
    <source>
        <dbReference type="ARBA" id="ARBA00023114"/>
    </source>
</evidence>
<dbReference type="GO" id="GO:0046930">
    <property type="term" value="C:pore complex"/>
    <property type="evidence" value="ECO:0007669"/>
    <property type="project" value="UniProtKB-KW"/>
</dbReference>
<evidence type="ECO:0000256" key="13">
    <source>
        <dbReference type="ARBA" id="ARBA00023237"/>
    </source>
</evidence>
<evidence type="ECO:0000256" key="5">
    <source>
        <dbReference type="ARBA" id="ARBA00022597"/>
    </source>
</evidence>
<dbReference type="InterPro" id="IPR054765">
    <property type="entry name" value="SLBB_dom"/>
</dbReference>
<keyword evidence="4" id="KW-1134">Transmembrane beta strand</keyword>
<evidence type="ECO:0000256" key="15">
    <source>
        <dbReference type="SAM" id="SignalP"/>
    </source>
</evidence>
<evidence type="ECO:0000256" key="12">
    <source>
        <dbReference type="ARBA" id="ARBA00023139"/>
    </source>
</evidence>
<feature type="domain" description="Polysaccharide export protein N-terminal" evidence="16">
    <location>
        <begin position="56"/>
        <end position="154"/>
    </location>
</feature>
<keyword evidence="3" id="KW-0813">Transport</keyword>
<keyword evidence="19" id="KW-1185">Reference proteome</keyword>
<evidence type="ECO:0000256" key="8">
    <source>
        <dbReference type="ARBA" id="ARBA00023047"/>
    </source>
</evidence>
<proteinExistence type="inferred from homology"/>
<accession>A0A1G7WD97</accession>
<keyword evidence="6" id="KW-0812">Transmembrane</keyword>
<evidence type="ECO:0000259" key="17">
    <source>
        <dbReference type="Pfam" id="PF22461"/>
    </source>
</evidence>
<keyword evidence="5" id="KW-0762">Sugar transport</keyword>
<dbReference type="Pfam" id="PF22461">
    <property type="entry name" value="SLBB_2"/>
    <property type="match status" value="1"/>
</dbReference>
<evidence type="ECO:0000313" key="18">
    <source>
        <dbReference type="EMBL" id="SDG69923.1"/>
    </source>
</evidence>
<dbReference type="EMBL" id="FNCG01000004">
    <property type="protein sequence ID" value="SDG69923.1"/>
    <property type="molecule type" value="Genomic_DNA"/>
</dbReference>
<evidence type="ECO:0000256" key="2">
    <source>
        <dbReference type="ARBA" id="ARBA00009450"/>
    </source>
</evidence>
<reference evidence="19" key="1">
    <citation type="submission" date="2016-10" db="EMBL/GenBank/DDBJ databases">
        <authorList>
            <person name="Varghese N."/>
            <person name="Submissions S."/>
        </authorList>
    </citation>
    <scope>NUCLEOTIDE SEQUENCE [LARGE SCALE GENOMIC DNA]</scope>
    <source>
        <strain evidence="19">Gh-67</strain>
    </source>
</reference>
<evidence type="ECO:0000256" key="6">
    <source>
        <dbReference type="ARBA" id="ARBA00022692"/>
    </source>
</evidence>
<dbReference type="RefSeq" id="WP_091166604.1">
    <property type="nucleotide sequence ID" value="NZ_FNCG01000004.1"/>
</dbReference>
<feature type="chain" id="PRO_5011472276" evidence="15">
    <location>
        <begin position="25"/>
        <end position="273"/>
    </location>
</feature>
<comment type="subcellular location">
    <subcellularLocation>
        <location evidence="1">Cell outer membrane</location>
        <topology evidence="1">Multi-pass membrane protein</topology>
    </subcellularLocation>
</comment>
<organism evidence="18 19">
    <name type="scientific">Mucilaginibacter gossypii</name>
    <dbReference type="NCBI Taxonomy" id="551996"/>
    <lineage>
        <taxon>Bacteria</taxon>
        <taxon>Pseudomonadati</taxon>
        <taxon>Bacteroidota</taxon>
        <taxon>Sphingobacteriia</taxon>
        <taxon>Sphingobacteriales</taxon>
        <taxon>Sphingobacteriaceae</taxon>
        <taxon>Mucilaginibacter</taxon>
    </lineage>
</organism>
<dbReference type="GO" id="GO:0009279">
    <property type="term" value="C:cell outer membrane"/>
    <property type="evidence" value="ECO:0007669"/>
    <property type="project" value="UniProtKB-SubCell"/>
</dbReference>
<dbReference type="Gene3D" id="3.30.1950.10">
    <property type="entry name" value="wza like domain"/>
    <property type="match status" value="1"/>
</dbReference>
<feature type="signal peptide" evidence="15">
    <location>
        <begin position="1"/>
        <end position="24"/>
    </location>
</feature>
<dbReference type="Proteomes" id="UP000199705">
    <property type="component" value="Unassembled WGS sequence"/>
</dbReference>
<gene>
    <name evidence="18" type="ORF">SAMN05192573_104381</name>
</gene>
<dbReference type="GO" id="GO:0015288">
    <property type="term" value="F:porin activity"/>
    <property type="evidence" value="ECO:0007669"/>
    <property type="project" value="UniProtKB-KW"/>
</dbReference>
<keyword evidence="12" id="KW-0564">Palmitate</keyword>
<dbReference type="InterPro" id="IPR003715">
    <property type="entry name" value="Poly_export_N"/>
</dbReference>
<feature type="domain" description="SLBB" evidence="17">
    <location>
        <begin position="158"/>
        <end position="238"/>
    </location>
</feature>
<keyword evidence="14" id="KW-0449">Lipoprotein</keyword>
<evidence type="ECO:0000256" key="3">
    <source>
        <dbReference type="ARBA" id="ARBA00022448"/>
    </source>
</evidence>
<dbReference type="GO" id="GO:0015159">
    <property type="term" value="F:polysaccharide transmembrane transporter activity"/>
    <property type="evidence" value="ECO:0007669"/>
    <property type="project" value="InterPro"/>
</dbReference>
<keyword evidence="10" id="KW-0626">Porin</keyword>
<comment type="similarity">
    <text evidence="2">Belongs to the BexD/CtrA/VexA family.</text>
</comment>
<dbReference type="GO" id="GO:0006811">
    <property type="term" value="P:monoatomic ion transport"/>
    <property type="evidence" value="ECO:0007669"/>
    <property type="project" value="UniProtKB-KW"/>
</dbReference>